<evidence type="ECO:0000313" key="1">
    <source>
        <dbReference type="EMBL" id="AHW61697.1"/>
    </source>
</evidence>
<protein>
    <submittedName>
        <fullName evidence="1">Uncharacterized protein</fullName>
    </submittedName>
</protein>
<name>A0ABN4D564_9BACT</name>
<reference evidence="1 2" key="1">
    <citation type="submission" date="2014-03" db="EMBL/GenBank/DDBJ databases">
        <title>Complete genome sequence of a deeply braunched marine Bacteroidia bacterium Draconibacterium orientale type strain FH5T.</title>
        <authorList>
            <person name="Li X."/>
            <person name="Wang X."/>
            <person name="Xie Z."/>
            <person name="Du Z."/>
            <person name="Chen G."/>
        </authorList>
    </citation>
    <scope>NUCLEOTIDE SEQUENCE [LARGE SCALE GENOMIC DNA]</scope>
    <source>
        <strain evidence="1 2">FH5</strain>
    </source>
</reference>
<accession>A0ABN4D564</accession>
<sequence>MFYSKNLYKYSFSKYLIRDLYLFILYVNRKNDHPDYDNSEIRSSIFNFPVNFGSVLTFVFDMRFELHELHYIETKNLL</sequence>
<dbReference type="Proteomes" id="UP000023772">
    <property type="component" value="Chromosome"/>
</dbReference>
<gene>
    <name evidence="1" type="ORF">FH5T_06715</name>
</gene>
<proteinExistence type="predicted"/>
<dbReference type="EMBL" id="CP007451">
    <property type="protein sequence ID" value="AHW61697.1"/>
    <property type="molecule type" value="Genomic_DNA"/>
</dbReference>
<evidence type="ECO:0000313" key="2">
    <source>
        <dbReference type="Proteomes" id="UP000023772"/>
    </source>
</evidence>
<keyword evidence="2" id="KW-1185">Reference proteome</keyword>
<organism evidence="1 2">
    <name type="scientific">Draconibacterium orientale</name>
    <dbReference type="NCBI Taxonomy" id="1168034"/>
    <lineage>
        <taxon>Bacteria</taxon>
        <taxon>Pseudomonadati</taxon>
        <taxon>Bacteroidota</taxon>
        <taxon>Bacteroidia</taxon>
        <taxon>Marinilabiliales</taxon>
        <taxon>Prolixibacteraceae</taxon>
        <taxon>Draconibacterium</taxon>
    </lineage>
</organism>